<gene>
    <name evidence="1" type="ORF">Taro_029694</name>
</gene>
<name>A0A843VPS4_COLES</name>
<keyword evidence="2" id="KW-1185">Reference proteome</keyword>
<accession>A0A843VPS4</accession>
<evidence type="ECO:0000313" key="2">
    <source>
        <dbReference type="Proteomes" id="UP000652761"/>
    </source>
</evidence>
<proteinExistence type="predicted"/>
<protein>
    <submittedName>
        <fullName evidence="1">Uncharacterized protein</fullName>
    </submittedName>
</protein>
<dbReference type="EMBL" id="NMUH01001989">
    <property type="protein sequence ID" value="MQL97006.1"/>
    <property type="molecule type" value="Genomic_DNA"/>
</dbReference>
<organism evidence="1 2">
    <name type="scientific">Colocasia esculenta</name>
    <name type="common">Wild taro</name>
    <name type="synonym">Arum esculentum</name>
    <dbReference type="NCBI Taxonomy" id="4460"/>
    <lineage>
        <taxon>Eukaryota</taxon>
        <taxon>Viridiplantae</taxon>
        <taxon>Streptophyta</taxon>
        <taxon>Embryophyta</taxon>
        <taxon>Tracheophyta</taxon>
        <taxon>Spermatophyta</taxon>
        <taxon>Magnoliopsida</taxon>
        <taxon>Liliopsida</taxon>
        <taxon>Araceae</taxon>
        <taxon>Aroideae</taxon>
        <taxon>Colocasieae</taxon>
        <taxon>Colocasia</taxon>
    </lineage>
</organism>
<comment type="caution">
    <text evidence="1">The sequence shown here is derived from an EMBL/GenBank/DDBJ whole genome shotgun (WGS) entry which is preliminary data.</text>
</comment>
<sequence length="75" mass="8688">MFLWRVLKDKRLKIRSFLTDQSNVHQMRDNGSLTLKEDQLWLGVRIREGDSTLDSEILRSTLVVCQVDTSVLPVS</sequence>
<dbReference type="AlphaFoldDB" id="A0A843VPS4"/>
<reference evidence="1" key="1">
    <citation type="submission" date="2017-07" db="EMBL/GenBank/DDBJ databases">
        <title>Taro Niue Genome Assembly and Annotation.</title>
        <authorList>
            <person name="Atibalentja N."/>
            <person name="Keating K."/>
            <person name="Fields C.J."/>
        </authorList>
    </citation>
    <scope>NUCLEOTIDE SEQUENCE</scope>
    <source>
        <strain evidence="1">Niue_2</strain>
        <tissue evidence="1">Leaf</tissue>
    </source>
</reference>
<evidence type="ECO:0000313" key="1">
    <source>
        <dbReference type="EMBL" id="MQL97006.1"/>
    </source>
</evidence>
<dbReference type="Proteomes" id="UP000652761">
    <property type="component" value="Unassembled WGS sequence"/>
</dbReference>